<dbReference type="InterPro" id="IPR027417">
    <property type="entry name" value="P-loop_NTPase"/>
</dbReference>
<comment type="caution">
    <text evidence="3">The sequence shown here is derived from an EMBL/GenBank/DDBJ whole genome shotgun (WGS) entry which is preliminary data.</text>
</comment>
<proteinExistence type="predicted"/>
<feature type="domain" description="TrwC relaxase" evidence="2">
    <location>
        <begin position="11"/>
        <end position="287"/>
    </location>
</feature>
<reference evidence="3 4" key="1">
    <citation type="submission" date="2020-08" db="EMBL/GenBank/DDBJ databases">
        <title>Genomic Encyclopedia of Type Strains, Phase IV (KMG-IV): sequencing the most valuable type-strain genomes for metagenomic binning, comparative biology and taxonomic classification.</title>
        <authorList>
            <person name="Goeker M."/>
        </authorList>
    </citation>
    <scope>NUCLEOTIDE SEQUENCE [LARGE SCALE GENOMIC DNA]</scope>
    <source>
        <strain evidence="3 4">DSM 15867</strain>
    </source>
</reference>
<name>A0A7W7EZK3_9SPHN</name>
<evidence type="ECO:0000313" key="4">
    <source>
        <dbReference type="Proteomes" id="UP000574769"/>
    </source>
</evidence>
<feature type="compositionally biased region" description="Basic and acidic residues" evidence="1">
    <location>
        <begin position="1014"/>
        <end position="1052"/>
    </location>
</feature>
<keyword evidence="4" id="KW-1185">Reference proteome</keyword>
<sequence>MHSIATVKSASGAAKYFTKDDYVAGDYYTDEKAGDVSLWGGEGAATAGLTGAVSQEAFAKALHGELPSGEKVDQREGRRPGYDLTFSAPKSVSLMAYVAGDKRILGPDGAHTKAVQQTLSWIEKNLAETRITKDGKTEAVKTGNLVYALFQHDTSRALDPQLHIHAILANLTKGPDGEWHALHADKIWANNTVIGAIYHAYLRNELEKLGYQLVATGKHGTFEIVGVPKDVLETFSQRREQILEKAAELGIVSPKGRDGVTVTTRDPKLNLEDRDGLVLDWMKDAAAAGWDGKALLEGAMNAAAKMEQRENAGAIGRSYNAIADAVKVARETVSGLMRSPDPLVDRGFVRMAQSAGQANAQLAVASAIRTLGQREAAFEKNQVAKKALDFNLKGVTIDHVEARIDQLTEKGKLLAGEIRSSAGMVAAVTTPESLRTEERILERVEAGKGTATPLVAPSEAPDRLQAASPHALNEGQLAAATLVVSSPDKIVAVQGIAGAGKSTMLQAVARVAESEGKSVLGLAFQNKMVADMKEGMARPDAIPNREMSVDQMQAAGVSAETIAHFIWHNEKHAINPNTPAAQARRDELKDTVIVVDETSMVSNQDMLKMLTIAEALGIERIALIGDRQQLLPIDAGKAFAMMQAAMIGMARMDENLRQQTDQLRTVAALANVGKAGQALKVLGDKVVEHQDPAARAAELWLDLSPEKRAETAIFASGRETRADINDAVQKGLRDEGTLKGDGLFVTVLQNINLTREELRYAQSYEKGQQLQIQEVIPELGLRRGVAEVRRTFANGRVEVVQNGRAIKFNPQRMDPMIGKDRMSLATLETIRIHEGDRIRWTDNDKDRGIFNASLGTITRIEDGKVTVQLANKDEVTLENGDRMMHRMDLAYALNMHMAQGVTTNDAIVAMRSFERNLSNQRLFNVAVTRVRFELTMVIDNLQKLDRQLDSNPGNKTASLETLGRLDIDGPGRHTKAADDALSAAAATLDRDDGQRIIFDASLTSADDLPPMGKSENDYSDPKQMERDGLALDRKDDEDRQKRPETRKDDELGMRPLDMDDLSSLPAMPGHGDQLPGLPQKNLSLDM</sequence>
<dbReference type="SUPFAM" id="SSF52540">
    <property type="entry name" value="P-loop containing nucleoside triphosphate hydrolases"/>
    <property type="match status" value="2"/>
</dbReference>
<dbReference type="EMBL" id="JACHNY010000008">
    <property type="protein sequence ID" value="MBB4619204.1"/>
    <property type="molecule type" value="Genomic_DNA"/>
</dbReference>
<dbReference type="Pfam" id="PF13604">
    <property type="entry name" value="AAA_30"/>
    <property type="match status" value="1"/>
</dbReference>
<dbReference type="Gene3D" id="2.30.30.940">
    <property type="match status" value="1"/>
</dbReference>
<feature type="compositionally biased region" description="Polar residues" evidence="1">
    <location>
        <begin position="949"/>
        <end position="959"/>
    </location>
</feature>
<dbReference type="InterPro" id="IPR014059">
    <property type="entry name" value="TraI/TrwC_relax"/>
</dbReference>
<dbReference type="InterPro" id="IPR014862">
    <property type="entry name" value="TrwC"/>
</dbReference>
<evidence type="ECO:0000313" key="3">
    <source>
        <dbReference type="EMBL" id="MBB4619204.1"/>
    </source>
</evidence>
<organism evidence="3 4">
    <name type="scientific">Sphingomonas abaci</name>
    <dbReference type="NCBI Taxonomy" id="237611"/>
    <lineage>
        <taxon>Bacteria</taxon>
        <taxon>Pseudomonadati</taxon>
        <taxon>Pseudomonadota</taxon>
        <taxon>Alphaproteobacteria</taxon>
        <taxon>Sphingomonadales</taxon>
        <taxon>Sphingomonadaceae</taxon>
        <taxon>Sphingomonas</taxon>
    </lineage>
</organism>
<dbReference type="Proteomes" id="UP000574769">
    <property type="component" value="Unassembled WGS sequence"/>
</dbReference>
<feature type="region of interest" description="Disordered" evidence="1">
    <location>
        <begin position="946"/>
        <end position="970"/>
    </location>
</feature>
<evidence type="ECO:0000256" key="1">
    <source>
        <dbReference type="SAM" id="MobiDB-lite"/>
    </source>
</evidence>
<dbReference type="Gene3D" id="3.40.50.300">
    <property type="entry name" value="P-loop containing nucleotide triphosphate hydrolases"/>
    <property type="match status" value="1"/>
</dbReference>
<dbReference type="NCBIfam" id="NF041492">
    <property type="entry name" value="MobF"/>
    <property type="match status" value="1"/>
</dbReference>
<dbReference type="Pfam" id="PF08751">
    <property type="entry name" value="TrwC"/>
    <property type="match status" value="1"/>
</dbReference>
<evidence type="ECO:0000259" key="2">
    <source>
        <dbReference type="Pfam" id="PF08751"/>
    </source>
</evidence>
<gene>
    <name evidence="3" type="ORF">GGQ96_003357</name>
</gene>
<dbReference type="SUPFAM" id="SSF55464">
    <property type="entry name" value="Origin of replication-binding domain, RBD-like"/>
    <property type="match status" value="1"/>
</dbReference>
<dbReference type="NCBIfam" id="TIGR02686">
    <property type="entry name" value="relax_trwC"/>
    <property type="match status" value="1"/>
</dbReference>
<feature type="region of interest" description="Disordered" evidence="1">
    <location>
        <begin position="1001"/>
        <end position="1086"/>
    </location>
</feature>
<dbReference type="RefSeq" id="WP_066667194.1">
    <property type="nucleotide sequence ID" value="NZ_JACHNY010000008.1"/>
</dbReference>
<protein>
    <submittedName>
        <fullName evidence="3">Conjugative relaxase-like TrwC/TraI family protein</fullName>
    </submittedName>
</protein>
<dbReference type="AlphaFoldDB" id="A0A7W7EZK3"/>
<accession>A0A7W7EZK3</accession>